<dbReference type="InterPro" id="IPR050426">
    <property type="entry name" value="Glycosyltransferase_28"/>
</dbReference>
<dbReference type="Proteomes" id="UP000658720">
    <property type="component" value="Unassembled WGS sequence"/>
</dbReference>
<dbReference type="Pfam" id="PF03033">
    <property type="entry name" value="Glyco_transf_28"/>
    <property type="match status" value="1"/>
</dbReference>
<sequence>MTHFGLICPQSTGHLNPMVALGKALSKKGHQVTLFCVDDFKEKFPRSAIQVQVIGKEEFPKGTLPAYLEKLAQLEGIQAGMYTRDGLLAFAQVVLREVPPFIKSHGIEALLVEQLCPEAGSIAEYLQIPFITTCAISPLNYELQVPPCFTDWPFQKEGWALARNRMGYFAYYQARRPIHQLIDKYRQDWDLPVLNHPDEAFSSIAQICQVPQSFEFPRHQLPPQFIFTGPFLDESSRPHIPFPFEKLDGRPLIYASLGTTFNLDQTLFQRIATAVRDLNVQTVISLGGGLKSEELDNMPDNVIVVDYAPQLELLQKASLTITHAGINTTLESLKNGVPLVALPVAGDQPSVAARIAWTKSGEVLPIARRSSQNLRAVIEKILDNPIYRQNAQRIQTDIEQAGGLQKAVEVIESCV</sequence>
<dbReference type="InterPro" id="IPR004276">
    <property type="entry name" value="GlycoTrans_28_N"/>
</dbReference>
<gene>
    <name evidence="2" type="ORF">IQ217_01595</name>
</gene>
<dbReference type="InterPro" id="IPR002213">
    <property type="entry name" value="UDP_glucos_trans"/>
</dbReference>
<dbReference type="Pfam" id="PF00201">
    <property type="entry name" value="UDPGT"/>
    <property type="match status" value="1"/>
</dbReference>
<accession>A0ABR9VMJ9</accession>
<comment type="caution">
    <text evidence="2">The sequence shown here is derived from an EMBL/GenBank/DDBJ whole genome shotgun (WGS) entry which is preliminary data.</text>
</comment>
<evidence type="ECO:0000313" key="3">
    <source>
        <dbReference type="Proteomes" id="UP000658720"/>
    </source>
</evidence>
<organism evidence="2 3">
    <name type="scientific">Synechocystis salina LEGE 00031</name>
    <dbReference type="NCBI Taxonomy" id="1828736"/>
    <lineage>
        <taxon>Bacteria</taxon>
        <taxon>Bacillati</taxon>
        <taxon>Cyanobacteriota</taxon>
        <taxon>Cyanophyceae</taxon>
        <taxon>Synechococcales</taxon>
        <taxon>Merismopediaceae</taxon>
        <taxon>Synechocystis</taxon>
    </lineage>
</organism>
<protein>
    <submittedName>
        <fullName evidence="2">Glycosyltransferase</fullName>
    </submittedName>
</protein>
<feature type="domain" description="Glycosyltransferase family 28 N-terminal" evidence="1">
    <location>
        <begin position="12"/>
        <end position="78"/>
    </location>
</feature>
<dbReference type="EMBL" id="JADEVV010000003">
    <property type="protein sequence ID" value="MBE9252564.1"/>
    <property type="molecule type" value="Genomic_DNA"/>
</dbReference>
<name>A0ABR9VMJ9_9SYNC</name>
<dbReference type="PANTHER" id="PTHR48050:SF13">
    <property type="entry name" value="STEROL 3-BETA-GLUCOSYLTRANSFERASE UGT80A2"/>
    <property type="match status" value="1"/>
</dbReference>
<dbReference type="SUPFAM" id="SSF53756">
    <property type="entry name" value="UDP-Glycosyltransferase/glycogen phosphorylase"/>
    <property type="match status" value="1"/>
</dbReference>
<evidence type="ECO:0000313" key="2">
    <source>
        <dbReference type="EMBL" id="MBE9252564.1"/>
    </source>
</evidence>
<keyword evidence="3" id="KW-1185">Reference proteome</keyword>
<dbReference type="CDD" id="cd03784">
    <property type="entry name" value="GT1_Gtf-like"/>
    <property type="match status" value="1"/>
</dbReference>
<dbReference type="Gene3D" id="3.40.50.2000">
    <property type="entry name" value="Glycogen Phosphorylase B"/>
    <property type="match status" value="2"/>
</dbReference>
<dbReference type="RefSeq" id="WP_190598381.1">
    <property type="nucleotide sequence ID" value="NZ_JADEVV010000003.1"/>
</dbReference>
<evidence type="ECO:0000259" key="1">
    <source>
        <dbReference type="Pfam" id="PF03033"/>
    </source>
</evidence>
<proteinExistence type="predicted"/>
<dbReference type="PANTHER" id="PTHR48050">
    <property type="entry name" value="STEROL 3-BETA-GLUCOSYLTRANSFERASE"/>
    <property type="match status" value="1"/>
</dbReference>
<reference evidence="2 3" key="1">
    <citation type="submission" date="2020-10" db="EMBL/GenBank/DDBJ databases">
        <authorList>
            <person name="Castelo-Branco R."/>
            <person name="Eusebio N."/>
            <person name="Adriana R."/>
            <person name="Vieira A."/>
            <person name="Brugerolle De Fraissinette N."/>
            <person name="Rezende De Castro R."/>
            <person name="Schneider M.P."/>
            <person name="Vasconcelos V."/>
            <person name="Leao P.N."/>
        </authorList>
    </citation>
    <scope>NUCLEOTIDE SEQUENCE [LARGE SCALE GENOMIC DNA]</scope>
    <source>
        <strain evidence="2 3">LEGE 00031</strain>
    </source>
</reference>